<dbReference type="InterPro" id="IPR014710">
    <property type="entry name" value="RmlC-like_jellyroll"/>
</dbReference>
<evidence type="ECO:0000313" key="1">
    <source>
        <dbReference type="EMBL" id="MTI27447.1"/>
    </source>
</evidence>
<sequence length="146" mass="16606">MKKYADLIFENLNIPLSSIPYHFDVKGVDRFFAEGFPAHLAIHKINAIDKNEEQYTKLHSHDDEDEINILIPEEGKKLVYEIQLGDEVFEVEGAKSIWMPAGLKHASNVISGSGYFVAIRIKKDTVNKNELAEMEESEEQSTIVQN</sequence>
<evidence type="ECO:0000313" key="2">
    <source>
        <dbReference type="Proteomes" id="UP000798808"/>
    </source>
</evidence>
<dbReference type="RefSeq" id="WP_155174448.1">
    <property type="nucleotide sequence ID" value="NZ_BAAAFL010000022.1"/>
</dbReference>
<comment type="caution">
    <text evidence="1">The sequence shown here is derived from an EMBL/GenBank/DDBJ whole genome shotgun (WGS) entry which is preliminary data.</text>
</comment>
<keyword evidence="2" id="KW-1185">Reference proteome</keyword>
<reference evidence="1 2" key="1">
    <citation type="submission" date="2019-02" db="EMBL/GenBank/DDBJ databases">
        <authorList>
            <person name="Goldberg S.R."/>
            <person name="Haltli B.A."/>
            <person name="Correa H."/>
            <person name="Russell K.G."/>
        </authorList>
    </citation>
    <scope>NUCLEOTIDE SEQUENCE [LARGE SCALE GENOMIC DNA]</scope>
    <source>
        <strain evidence="1 2">JCM 16186</strain>
    </source>
</reference>
<accession>A0ABW9RUS8</accession>
<organism evidence="1 2">
    <name type="scientific">Fulvivirga kasyanovii</name>
    <dbReference type="NCBI Taxonomy" id="396812"/>
    <lineage>
        <taxon>Bacteria</taxon>
        <taxon>Pseudomonadati</taxon>
        <taxon>Bacteroidota</taxon>
        <taxon>Cytophagia</taxon>
        <taxon>Cytophagales</taxon>
        <taxon>Fulvivirgaceae</taxon>
        <taxon>Fulvivirga</taxon>
    </lineage>
</organism>
<proteinExistence type="predicted"/>
<protein>
    <submittedName>
        <fullName evidence="1">Uncharacterized protein</fullName>
    </submittedName>
</protein>
<dbReference type="SUPFAM" id="SSF51182">
    <property type="entry name" value="RmlC-like cupins"/>
    <property type="match status" value="1"/>
</dbReference>
<dbReference type="Proteomes" id="UP000798808">
    <property type="component" value="Unassembled WGS sequence"/>
</dbReference>
<gene>
    <name evidence="1" type="ORF">E1163_21000</name>
</gene>
<name>A0ABW9RUS8_9BACT</name>
<dbReference type="EMBL" id="SMLW01000628">
    <property type="protein sequence ID" value="MTI27447.1"/>
    <property type="molecule type" value="Genomic_DNA"/>
</dbReference>
<dbReference type="InterPro" id="IPR011051">
    <property type="entry name" value="RmlC_Cupin_sf"/>
</dbReference>
<dbReference type="Gene3D" id="2.60.120.10">
    <property type="entry name" value="Jelly Rolls"/>
    <property type="match status" value="1"/>
</dbReference>